<dbReference type="EMBL" id="WIGN01000002">
    <property type="protein sequence ID" value="KAF6821342.1"/>
    <property type="molecule type" value="Genomic_DNA"/>
</dbReference>
<gene>
    <name evidence="2" type="ORF">CSOJ01_00348</name>
</gene>
<dbReference type="AlphaFoldDB" id="A0A8H6N5P6"/>
<evidence type="ECO:0000313" key="3">
    <source>
        <dbReference type="Proteomes" id="UP000652219"/>
    </source>
</evidence>
<dbReference type="Proteomes" id="UP000652219">
    <property type="component" value="Unassembled WGS sequence"/>
</dbReference>
<sequence>MGTLRNHFQNGLADTEYGTGGNRAGRFTAWTQPRWGRPGTGATLGGTLDAWAVLSRALGQSFAERVVRLEMGRPSVPICDDSVSHDRASP</sequence>
<feature type="region of interest" description="Disordered" evidence="1">
    <location>
        <begin position="1"/>
        <end position="25"/>
    </location>
</feature>
<reference evidence="2 3" key="1">
    <citation type="journal article" date="2020" name="Phytopathology">
        <title>Genome Sequence Resources of Colletotrichum truncatum, C. plurivorum, C. musicola, and C. sojae: Four Species Pathogenic to Soybean (Glycine max).</title>
        <authorList>
            <person name="Rogerio F."/>
            <person name="Boufleur T.R."/>
            <person name="Ciampi-Guillardi M."/>
            <person name="Sukno S.A."/>
            <person name="Thon M.R."/>
            <person name="Massola Junior N.S."/>
            <person name="Baroncelli R."/>
        </authorList>
    </citation>
    <scope>NUCLEOTIDE SEQUENCE [LARGE SCALE GENOMIC DNA]</scope>
    <source>
        <strain evidence="2 3">LFN0009</strain>
    </source>
</reference>
<organism evidence="2 3">
    <name type="scientific">Colletotrichum sojae</name>
    <dbReference type="NCBI Taxonomy" id="2175907"/>
    <lineage>
        <taxon>Eukaryota</taxon>
        <taxon>Fungi</taxon>
        <taxon>Dikarya</taxon>
        <taxon>Ascomycota</taxon>
        <taxon>Pezizomycotina</taxon>
        <taxon>Sordariomycetes</taxon>
        <taxon>Hypocreomycetidae</taxon>
        <taxon>Glomerellales</taxon>
        <taxon>Glomerellaceae</taxon>
        <taxon>Colletotrichum</taxon>
        <taxon>Colletotrichum orchidearum species complex</taxon>
    </lineage>
</organism>
<keyword evidence="3" id="KW-1185">Reference proteome</keyword>
<name>A0A8H6N5P6_9PEZI</name>
<evidence type="ECO:0000313" key="2">
    <source>
        <dbReference type="EMBL" id="KAF6821342.1"/>
    </source>
</evidence>
<accession>A0A8H6N5P6</accession>
<protein>
    <submittedName>
        <fullName evidence="2">Uncharacterized protein</fullName>
    </submittedName>
</protein>
<proteinExistence type="predicted"/>
<evidence type="ECO:0000256" key="1">
    <source>
        <dbReference type="SAM" id="MobiDB-lite"/>
    </source>
</evidence>
<comment type="caution">
    <text evidence="2">The sequence shown here is derived from an EMBL/GenBank/DDBJ whole genome shotgun (WGS) entry which is preliminary data.</text>
</comment>